<reference evidence="1" key="1">
    <citation type="journal article" date="2023" name="Insect Mol. Biol.">
        <title>Genome sequencing provides insights into the evolution of gene families encoding plant cell wall-degrading enzymes in longhorned beetles.</title>
        <authorList>
            <person name="Shin N.R."/>
            <person name="Okamura Y."/>
            <person name="Kirsch R."/>
            <person name="Pauchet Y."/>
        </authorList>
    </citation>
    <scope>NUCLEOTIDE SEQUENCE</scope>
    <source>
        <strain evidence="1">MMC_N1</strain>
    </source>
</reference>
<evidence type="ECO:0000313" key="1">
    <source>
        <dbReference type="EMBL" id="KAJ8975367.1"/>
    </source>
</evidence>
<name>A0ABQ9JD82_9CUCU</name>
<dbReference type="Proteomes" id="UP001162164">
    <property type="component" value="Unassembled WGS sequence"/>
</dbReference>
<protein>
    <submittedName>
        <fullName evidence="1">Uncharacterized protein</fullName>
    </submittedName>
</protein>
<keyword evidence="2" id="KW-1185">Reference proteome</keyword>
<comment type="caution">
    <text evidence="1">The sequence shown here is derived from an EMBL/GenBank/DDBJ whole genome shotgun (WGS) entry which is preliminary data.</text>
</comment>
<accession>A0ABQ9JD82</accession>
<gene>
    <name evidence="1" type="ORF">NQ317_000298</name>
</gene>
<sequence>MLKNPQSLYDICINTAVADCVTVCKFCKRNSEICLTMYSSIFIIRPFNSLQLYHTVLWHSEAISNSKNQLWETFLFVITSHIYFRCFLIYRLCLLSGSI</sequence>
<evidence type="ECO:0000313" key="2">
    <source>
        <dbReference type="Proteomes" id="UP001162164"/>
    </source>
</evidence>
<dbReference type="EMBL" id="JAPWTJ010000836">
    <property type="protein sequence ID" value="KAJ8975367.1"/>
    <property type="molecule type" value="Genomic_DNA"/>
</dbReference>
<proteinExistence type="predicted"/>
<organism evidence="1 2">
    <name type="scientific">Molorchus minor</name>
    <dbReference type="NCBI Taxonomy" id="1323400"/>
    <lineage>
        <taxon>Eukaryota</taxon>
        <taxon>Metazoa</taxon>
        <taxon>Ecdysozoa</taxon>
        <taxon>Arthropoda</taxon>
        <taxon>Hexapoda</taxon>
        <taxon>Insecta</taxon>
        <taxon>Pterygota</taxon>
        <taxon>Neoptera</taxon>
        <taxon>Endopterygota</taxon>
        <taxon>Coleoptera</taxon>
        <taxon>Polyphaga</taxon>
        <taxon>Cucujiformia</taxon>
        <taxon>Chrysomeloidea</taxon>
        <taxon>Cerambycidae</taxon>
        <taxon>Lamiinae</taxon>
        <taxon>Monochamini</taxon>
        <taxon>Molorchus</taxon>
    </lineage>
</organism>